<dbReference type="SMART" id="SM00356">
    <property type="entry name" value="ZnF_C3H1"/>
    <property type="match status" value="1"/>
</dbReference>
<evidence type="ECO:0000313" key="5">
    <source>
        <dbReference type="Proteomes" id="UP001162029"/>
    </source>
</evidence>
<evidence type="ECO:0000313" key="4">
    <source>
        <dbReference type="EMBL" id="CAI5747321.1"/>
    </source>
</evidence>
<dbReference type="Gene3D" id="3.40.50.300">
    <property type="entry name" value="P-loop containing nucleotide triphosphate hydrolases"/>
    <property type="match status" value="1"/>
</dbReference>
<dbReference type="InterPro" id="IPR045055">
    <property type="entry name" value="DNA2/NAM7-like"/>
</dbReference>
<feature type="zinc finger region" description="C3H1-type" evidence="1">
    <location>
        <begin position="1"/>
        <end position="27"/>
    </location>
</feature>
<dbReference type="GO" id="GO:0008270">
    <property type="term" value="F:zinc ion binding"/>
    <property type="evidence" value="ECO:0007669"/>
    <property type="project" value="UniProtKB-KW"/>
</dbReference>
<keyword evidence="5" id="KW-1185">Reference proteome</keyword>
<dbReference type="InterPro" id="IPR027417">
    <property type="entry name" value="P-loop_NTPase"/>
</dbReference>
<keyword evidence="1" id="KW-0863">Zinc-finger</keyword>
<dbReference type="EMBL" id="CANTFM010002688">
    <property type="protein sequence ID" value="CAI5747321.1"/>
    <property type="molecule type" value="Genomic_DNA"/>
</dbReference>
<keyword evidence="1" id="KW-0862">Zinc</keyword>
<dbReference type="InterPro" id="IPR041679">
    <property type="entry name" value="DNA2/NAM7-like_C"/>
</dbReference>
<feature type="region of interest" description="Disordered" evidence="2">
    <location>
        <begin position="669"/>
        <end position="691"/>
    </location>
</feature>
<name>A0AAV0VIB6_9STRA</name>
<dbReference type="PANTHER" id="PTHR10887">
    <property type="entry name" value="DNA2/NAM7 HELICASE FAMILY"/>
    <property type="match status" value="1"/>
</dbReference>
<dbReference type="Gene3D" id="4.10.1000.10">
    <property type="entry name" value="Zinc finger, CCCH-type"/>
    <property type="match status" value="1"/>
</dbReference>
<evidence type="ECO:0000256" key="1">
    <source>
        <dbReference type="PROSITE-ProRule" id="PRU00723"/>
    </source>
</evidence>
<evidence type="ECO:0000259" key="3">
    <source>
        <dbReference type="PROSITE" id="PS50103"/>
    </source>
</evidence>
<protein>
    <recommendedName>
        <fullName evidence="3">C3H1-type domain-containing protein</fullName>
    </recommendedName>
</protein>
<accession>A0AAV0VIB6</accession>
<feature type="compositionally biased region" description="Acidic residues" evidence="2">
    <location>
        <begin position="671"/>
        <end position="685"/>
    </location>
</feature>
<proteinExistence type="predicted"/>
<keyword evidence="1" id="KW-0479">Metal-binding</keyword>
<dbReference type="GO" id="GO:0031380">
    <property type="term" value="C:nuclear RNA-directed RNA polymerase complex"/>
    <property type="evidence" value="ECO:0007669"/>
    <property type="project" value="TreeGrafter"/>
</dbReference>
<dbReference type="GO" id="GO:0031048">
    <property type="term" value="P:regulatory ncRNA-mediated heterochromatin formation"/>
    <property type="evidence" value="ECO:0007669"/>
    <property type="project" value="TreeGrafter"/>
</dbReference>
<dbReference type="PROSITE" id="PS50103">
    <property type="entry name" value="ZF_C3H1"/>
    <property type="match status" value="1"/>
</dbReference>
<comment type="caution">
    <text evidence="4">The sequence shown here is derived from an EMBL/GenBank/DDBJ whole genome shotgun (WGS) entry which is preliminary data.</text>
</comment>
<dbReference type="PANTHER" id="PTHR10887:SF341">
    <property type="entry name" value="NFX1-TYPE ZINC FINGER-CONTAINING PROTEIN 1"/>
    <property type="match status" value="1"/>
</dbReference>
<organism evidence="4 5">
    <name type="scientific">Peronospora destructor</name>
    <dbReference type="NCBI Taxonomy" id="86335"/>
    <lineage>
        <taxon>Eukaryota</taxon>
        <taxon>Sar</taxon>
        <taxon>Stramenopiles</taxon>
        <taxon>Oomycota</taxon>
        <taxon>Peronosporomycetes</taxon>
        <taxon>Peronosporales</taxon>
        <taxon>Peronosporaceae</taxon>
        <taxon>Peronospora</taxon>
    </lineage>
</organism>
<sequence>MPRKPCFHFLYRKCRYGDSCKFSHTMSAASDTTFFQEHNTRGYSRTGLLNIGSERDDISREPVAVPTFSLNALETQLRENSASGRICSGHCDTLVCFWPGRDRLEVLWKGFLTPLDPSNPWLVNSQTQALNFINSGLHALTKDNTATQFVRELGKTEGRGVLVIQELLDLSQHMEEANYVYAFVRTAHLQLFRLYLKHLNQIVDRHCIEDRTMSHESFKFKELIYEDTFQETMIKVDALTSKWIDECQGENSVLDSTLCFQTMRDEIKRLYKMLRRGERDMQVGAALRRAEQQTHGSEPEPWDMLEVGIPGRTVLKDGSVGPRHDNDRADIEDIQLLPTTEEYLSPEPLLLLETSHVTKMLTGCPLDQNAGLQDLYHRLVDNQGNLVAGRLRNANVDYNVYPIVEIAMPLKHTFSRGEHGGSRRSVERYGLCVDVRFQQPSVADMTRRAEPSEQQSRKQLWEKTGRLPFHEMVALVTYMNGELEVIFCQIVERDLERRVKDVVEVALQPFETQDFAILAQRRLLVSLKSNQERSHLRMLLLEFNRMRPQISQLIRMLFYPEVRDARETLEYPPILGVDKNVFFVNHNHPEDVASGVLGAPARSHSNEYEVAYVVSTLRYLLQQGYHTSDIAILTPYVGQLMKLRSALRGEFVLELNELDQVEIQRTFDDYGVGDDKDDGDEDDSIADGTWNENPAALGATMKELSGAIRAATIDNFQGEEATIILASLVRSSTNVHGAWSNWILENSKSDQRASFSSKARFDPRGSWRLATSKIAIMAAST</sequence>
<feature type="domain" description="C3H1-type" evidence="3">
    <location>
        <begin position="1"/>
        <end position="27"/>
    </location>
</feature>
<evidence type="ECO:0000256" key="2">
    <source>
        <dbReference type="SAM" id="MobiDB-lite"/>
    </source>
</evidence>
<gene>
    <name evidence="4" type="ORF">PDE001_LOCUS12234</name>
</gene>
<dbReference type="AlphaFoldDB" id="A0AAV0VIB6"/>
<dbReference type="Proteomes" id="UP001162029">
    <property type="component" value="Unassembled WGS sequence"/>
</dbReference>
<dbReference type="CDD" id="cd18808">
    <property type="entry name" value="SF1_C_Upf1"/>
    <property type="match status" value="1"/>
</dbReference>
<dbReference type="InterPro" id="IPR000571">
    <property type="entry name" value="Znf_CCCH"/>
</dbReference>
<dbReference type="Pfam" id="PF13087">
    <property type="entry name" value="AAA_12"/>
    <property type="match status" value="1"/>
</dbReference>
<reference evidence="4" key="1">
    <citation type="submission" date="2022-12" db="EMBL/GenBank/DDBJ databases">
        <authorList>
            <person name="Webb A."/>
        </authorList>
    </citation>
    <scope>NUCLEOTIDE SEQUENCE</scope>
    <source>
        <strain evidence="4">Pd1</strain>
    </source>
</reference>
<dbReference type="InterPro" id="IPR047187">
    <property type="entry name" value="SF1_C_Upf1"/>
</dbReference>
<dbReference type="SUPFAM" id="SSF52540">
    <property type="entry name" value="P-loop containing nucleoside triphosphate hydrolases"/>
    <property type="match status" value="1"/>
</dbReference>